<dbReference type="InterPro" id="IPR029058">
    <property type="entry name" value="AB_hydrolase_fold"/>
</dbReference>
<reference evidence="4" key="1">
    <citation type="submission" date="2016-11" db="EMBL/GenBank/DDBJ databases">
        <authorList>
            <person name="Varghese N."/>
            <person name="Submissions S."/>
        </authorList>
    </citation>
    <scope>NUCLEOTIDE SEQUENCE [LARGE SCALE GENOMIC DNA]</scope>
    <source>
        <strain evidence="4">CGMCC 1.7063</strain>
    </source>
</reference>
<evidence type="ECO:0000313" key="4">
    <source>
        <dbReference type="Proteomes" id="UP000184170"/>
    </source>
</evidence>
<dbReference type="PANTHER" id="PTHR43798:SF31">
    <property type="entry name" value="AB HYDROLASE SUPERFAMILY PROTEIN YCLE"/>
    <property type="match status" value="1"/>
</dbReference>
<evidence type="ECO:0000256" key="1">
    <source>
        <dbReference type="ARBA" id="ARBA00022801"/>
    </source>
</evidence>
<dbReference type="RefSeq" id="WP_073277174.1">
    <property type="nucleotide sequence ID" value="NZ_FQVA01000006.1"/>
</dbReference>
<evidence type="ECO:0000313" key="3">
    <source>
        <dbReference type="EMBL" id="SHG08320.1"/>
    </source>
</evidence>
<keyword evidence="1" id="KW-0378">Hydrolase</keyword>
<dbReference type="GO" id="GO:0016020">
    <property type="term" value="C:membrane"/>
    <property type="evidence" value="ECO:0007669"/>
    <property type="project" value="TreeGrafter"/>
</dbReference>
<name>A0A1M5GX96_9GAMM</name>
<dbReference type="OrthoDB" id="9779853at2"/>
<accession>A0A1M5GX96</accession>
<dbReference type="GO" id="GO:0016787">
    <property type="term" value="F:hydrolase activity"/>
    <property type="evidence" value="ECO:0007669"/>
    <property type="project" value="UniProtKB-KW"/>
</dbReference>
<dbReference type="EMBL" id="FQVA01000006">
    <property type="protein sequence ID" value="SHG08320.1"/>
    <property type="molecule type" value="Genomic_DNA"/>
</dbReference>
<organism evidence="3 4">
    <name type="scientific">Microbulbifer donghaiensis</name>
    <dbReference type="NCBI Taxonomy" id="494016"/>
    <lineage>
        <taxon>Bacteria</taxon>
        <taxon>Pseudomonadati</taxon>
        <taxon>Pseudomonadota</taxon>
        <taxon>Gammaproteobacteria</taxon>
        <taxon>Cellvibrionales</taxon>
        <taxon>Microbulbiferaceae</taxon>
        <taxon>Microbulbifer</taxon>
    </lineage>
</organism>
<dbReference type="AlphaFoldDB" id="A0A1M5GX96"/>
<dbReference type="InterPro" id="IPR050266">
    <property type="entry name" value="AB_hydrolase_sf"/>
</dbReference>
<dbReference type="Proteomes" id="UP000184170">
    <property type="component" value="Unassembled WGS sequence"/>
</dbReference>
<dbReference type="Gene3D" id="3.40.50.1820">
    <property type="entry name" value="alpha/beta hydrolase"/>
    <property type="match status" value="1"/>
</dbReference>
<sequence>MSSTKVVEIDIKVPGGTIYAKKWTPASGSDKSPLILLHDSLGSVDLWRDFPSKLSEHLDRVVVAYDRLGFGKSDARESAPSLEFIEEEATRYFPIIKEQLSVQGYVLFGHSVGGGMAINIASRDPDCQAVVTVSAQAFVEGLTVQGIQEAKQMFAQPGQLERLEKWHGKKAAWVLHAWTDVWLSPQFKNWSLMPAIKRVHCPLLAIHGDHDEYGSSAFPQFIARNSGGQADMLLLENCGHMPHKERTQEVIQATVELLSNIA</sequence>
<evidence type="ECO:0000259" key="2">
    <source>
        <dbReference type="Pfam" id="PF12697"/>
    </source>
</evidence>
<dbReference type="SUPFAM" id="SSF53474">
    <property type="entry name" value="alpha/beta-Hydrolases"/>
    <property type="match status" value="1"/>
</dbReference>
<dbReference type="STRING" id="494016.SAMN04487965_3285"/>
<dbReference type="Pfam" id="PF12697">
    <property type="entry name" value="Abhydrolase_6"/>
    <property type="match status" value="1"/>
</dbReference>
<gene>
    <name evidence="3" type="ORF">SAMN04487965_3285</name>
</gene>
<dbReference type="PRINTS" id="PR00111">
    <property type="entry name" value="ABHYDROLASE"/>
</dbReference>
<feature type="domain" description="AB hydrolase-1" evidence="2">
    <location>
        <begin position="34"/>
        <end position="253"/>
    </location>
</feature>
<protein>
    <submittedName>
        <fullName evidence="3">Pimeloyl-ACP methyl ester carboxylesterase</fullName>
    </submittedName>
</protein>
<dbReference type="PANTHER" id="PTHR43798">
    <property type="entry name" value="MONOACYLGLYCEROL LIPASE"/>
    <property type="match status" value="1"/>
</dbReference>
<proteinExistence type="predicted"/>
<keyword evidence="4" id="KW-1185">Reference proteome</keyword>
<dbReference type="InterPro" id="IPR000073">
    <property type="entry name" value="AB_hydrolase_1"/>
</dbReference>